<feature type="binding site" evidence="9">
    <location>
        <position position="12"/>
    </location>
    <ligand>
        <name>ATP</name>
        <dbReference type="ChEBI" id="CHEBI:30616"/>
    </ligand>
</feature>
<feature type="domain" description="Carbohydrate kinase FGGY C-terminal" evidence="11">
    <location>
        <begin position="260"/>
        <end position="447"/>
    </location>
</feature>
<feature type="binding site" evidence="9">
    <location>
        <position position="14"/>
    </location>
    <ligand>
        <name>ATP</name>
        <dbReference type="ChEBI" id="CHEBI:30616"/>
    </ligand>
</feature>
<feature type="domain" description="Carbohydrate kinase FGGY N-terminal" evidence="10">
    <location>
        <begin position="4"/>
        <end position="250"/>
    </location>
</feature>
<feature type="binding site" evidence="9">
    <location>
        <position position="16"/>
    </location>
    <ligand>
        <name>ADP</name>
        <dbReference type="ChEBI" id="CHEBI:456216"/>
    </ligand>
</feature>
<accession>A0A2K8KLQ7</accession>
<dbReference type="InterPro" id="IPR000577">
    <property type="entry name" value="Carb_kinase_FGGY"/>
</dbReference>
<organism evidence="12 13">
    <name type="scientific">Reinekea forsetii</name>
    <dbReference type="NCBI Taxonomy" id="1336806"/>
    <lineage>
        <taxon>Bacteria</taxon>
        <taxon>Pseudomonadati</taxon>
        <taxon>Pseudomonadota</taxon>
        <taxon>Gammaproteobacteria</taxon>
        <taxon>Oceanospirillales</taxon>
        <taxon>Saccharospirillaceae</taxon>
        <taxon>Reinekea</taxon>
    </lineage>
</organism>
<dbReference type="RefSeq" id="WP_100256189.1">
    <property type="nucleotide sequence ID" value="NZ_CP011797.1"/>
</dbReference>
<gene>
    <name evidence="9" type="primary">glpK</name>
    <name evidence="12" type="ORF">REIFOR_00637</name>
</gene>
<keyword evidence="4 9" id="KW-0547">Nucleotide-binding</keyword>
<feature type="binding site" evidence="9">
    <location>
        <position position="244"/>
    </location>
    <ligand>
        <name>glycerol</name>
        <dbReference type="ChEBI" id="CHEBI:17754"/>
    </ligand>
</feature>
<feature type="binding site" evidence="9">
    <location>
        <position position="82"/>
    </location>
    <ligand>
        <name>sn-glycerol 3-phosphate</name>
        <dbReference type="ChEBI" id="CHEBI:57597"/>
    </ligand>
</feature>
<dbReference type="KEGG" id="rfo:REIFOR_00637"/>
<feature type="binding site" evidence="9">
    <location>
        <position position="134"/>
    </location>
    <ligand>
        <name>sn-glycerol 3-phosphate</name>
        <dbReference type="ChEBI" id="CHEBI:57597"/>
    </ligand>
</feature>
<dbReference type="FunFam" id="3.30.420.40:FF:000007">
    <property type="entry name" value="Glycerol kinase"/>
    <property type="match status" value="1"/>
</dbReference>
<comment type="pathway">
    <text evidence="1 9">Polyol metabolism; glycerol degradation via glycerol kinase pathway; sn-glycerol 3-phosphate from glycerol: step 1/1.</text>
</comment>
<evidence type="ECO:0000313" key="12">
    <source>
        <dbReference type="EMBL" id="ATX75805.1"/>
    </source>
</evidence>
<evidence type="ECO:0000259" key="10">
    <source>
        <dbReference type="Pfam" id="PF00370"/>
    </source>
</evidence>
<feature type="binding site" evidence="9">
    <location>
        <position position="134"/>
    </location>
    <ligand>
        <name>glycerol</name>
        <dbReference type="ChEBI" id="CHEBI:17754"/>
    </ligand>
</feature>
<feature type="binding site" evidence="9">
    <location>
        <position position="12"/>
    </location>
    <ligand>
        <name>sn-glycerol 3-phosphate</name>
        <dbReference type="ChEBI" id="CHEBI:57597"/>
    </ligand>
</feature>
<dbReference type="InterPro" id="IPR043129">
    <property type="entry name" value="ATPase_NBD"/>
</dbReference>
<keyword evidence="13" id="KW-1185">Reference proteome</keyword>
<feature type="binding site" evidence="9">
    <location>
        <position position="243"/>
    </location>
    <ligand>
        <name>sn-glycerol 3-phosphate</name>
        <dbReference type="ChEBI" id="CHEBI:57597"/>
    </ligand>
</feature>
<evidence type="ECO:0000313" key="13">
    <source>
        <dbReference type="Proteomes" id="UP000229757"/>
    </source>
</evidence>
<evidence type="ECO:0000259" key="11">
    <source>
        <dbReference type="Pfam" id="PF02782"/>
    </source>
</evidence>
<dbReference type="GO" id="GO:0006072">
    <property type="term" value="P:glycerol-3-phosphate metabolic process"/>
    <property type="evidence" value="ECO:0007669"/>
    <property type="project" value="InterPro"/>
</dbReference>
<evidence type="ECO:0000256" key="6">
    <source>
        <dbReference type="ARBA" id="ARBA00022798"/>
    </source>
</evidence>
<dbReference type="Pfam" id="PF00370">
    <property type="entry name" value="FGGY_N"/>
    <property type="match status" value="1"/>
</dbReference>
<evidence type="ECO:0000256" key="1">
    <source>
        <dbReference type="ARBA" id="ARBA00005190"/>
    </source>
</evidence>
<dbReference type="NCBIfam" id="TIGR01311">
    <property type="entry name" value="glycerol_kin"/>
    <property type="match status" value="1"/>
</dbReference>
<evidence type="ECO:0000256" key="8">
    <source>
        <dbReference type="ARBA" id="ARBA00052101"/>
    </source>
</evidence>
<dbReference type="GO" id="GO:0004370">
    <property type="term" value="F:glycerol kinase activity"/>
    <property type="evidence" value="ECO:0007669"/>
    <property type="project" value="UniProtKB-UniRule"/>
</dbReference>
<evidence type="ECO:0000256" key="9">
    <source>
        <dbReference type="HAMAP-Rule" id="MF_00186"/>
    </source>
</evidence>
<keyword evidence="3 9" id="KW-0808">Transferase</keyword>
<dbReference type="PANTHER" id="PTHR10196:SF78">
    <property type="entry name" value="GLYCEROL KINASE"/>
    <property type="match status" value="1"/>
</dbReference>
<sequence>MKKYILSIDQGTTSTRSILFSTEGTICHSAQEEFPQHFPQDGWVEHEPEDLWQSVLSTCAKVFAEAAIQPEQIGTIGITNQRETTLIWDRATGVPIYRAIVWQDRRTSAYCETLKAAGHEGLINAKTGLLIDPYFSATKIRWILDQVPGAQERAERGELAFGTVDSYLIWHLTCGAVHRTDATNASRTLIFNIHKQEWDSELLELFNIPASLLPEVMDSSADFGITDPSIFGAGIPINGVAGDQQAALFGQTCFRPGMAKSTYGTGCFLMLNTGTKALTSESRLLTTVAYRLKGETCYALEGSIFAAGTTIQWLRDGLKLIGNAGETESLAEQTAANHGVYLVPAFTGLGAPYWDPTARGAIFGLTRDTGIKEIVTAGLQSVCYQTKDLQKAMESDGVRATALRVDGGMVVNNWVLQFLADMLGATVDRPTIIETTALGAAYLAGLQAGYFESLETLEKLWQCERTFSPQISKAQRDDYYSGWKTSVNRVQLESK</sequence>
<dbReference type="InterPro" id="IPR018483">
    <property type="entry name" value="Carb_kinase_FGGY_CS"/>
</dbReference>
<dbReference type="SUPFAM" id="SSF53067">
    <property type="entry name" value="Actin-like ATPase domain"/>
    <property type="match status" value="2"/>
</dbReference>
<comment type="similarity">
    <text evidence="2 9">Belongs to the FGGY kinase family.</text>
</comment>
<evidence type="ECO:0000256" key="3">
    <source>
        <dbReference type="ARBA" id="ARBA00022679"/>
    </source>
</evidence>
<reference evidence="12 13" key="1">
    <citation type="journal article" date="2017" name="Environ. Microbiol.">
        <title>Genomic and physiological analyses of 'Reinekea forsetii' reveal a versatile opportunistic lifestyle during spring algae blooms.</title>
        <authorList>
            <person name="Avci B."/>
            <person name="Hahnke R.L."/>
            <person name="Chafee M."/>
            <person name="Fischer T."/>
            <person name="Gruber-Vodicka H."/>
            <person name="Tegetmeyer H.E."/>
            <person name="Harder J."/>
            <person name="Fuchs B.M."/>
            <person name="Amann R.I."/>
            <person name="Teeling H."/>
        </authorList>
    </citation>
    <scope>NUCLEOTIDE SEQUENCE [LARGE SCALE GENOMIC DNA]</scope>
    <source>
        <strain evidence="12 13">Hel1_31_D35</strain>
    </source>
</reference>
<dbReference type="UniPathway" id="UPA00618">
    <property type="reaction ID" value="UER00672"/>
</dbReference>
<dbReference type="EMBL" id="CP011797">
    <property type="protein sequence ID" value="ATX75805.1"/>
    <property type="molecule type" value="Genomic_DNA"/>
</dbReference>
<dbReference type="GO" id="GO:0019563">
    <property type="term" value="P:glycerol catabolic process"/>
    <property type="evidence" value="ECO:0007669"/>
    <property type="project" value="UniProtKB-UniRule"/>
</dbReference>
<evidence type="ECO:0000256" key="7">
    <source>
        <dbReference type="ARBA" id="ARBA00022840"/>
    </source>
</evidence>
<evidence type="ECO:0000256" key="2">
    <source>
        <dbReference type="ARBA" id="ARBA00009156"/>
    </source>
</evidence>
<feature type="binding site" evidence="9">
    <location>
        <position position="408"/>
    </location>
    <ligand>
        <name>ATP</name>
        <dbReference type="ChEBI" id="CHEBI:30616"/>
    </ligand>
</feature>
<feature type="binding site" evidence="9">
    <location>
        <position position="243"/>
    </location>
    <ligand>
        <name>glycerol</name>
        <dbReference type="ChEBI" id="CHEBI:17754"/>
    </ligand>
</feature>
<dbReference type="GO" id="GO:0005829">
    <property type="term" value="C:cytosol"/>
    <property type="evidence" value="ECO:0007669"/>
    <property type="project" value="TreeGrafter"/>
</dbReference>
<dbReference type="GO" id="GO:0005524">
    <property type="term" value="F:ATP binding"/>
    <property type="evidence" value="ECO:0007669"/>
    <property type="project" value="UniProtKB-UniRule"/>
</dbReference>
<dbReference type="OrthoDB" id="9805576at2"/>
<feature type="binding site" evidence="9">
    <location>
        <position position="12"/>
    </location>
    <ligand>
        <name>ADP</name>
        <dbReference type="ChEBI" id="CHEBI:456216"/>
    </ligand>
</feature>
<feature type="binding site" evidence="9">
    <location>
        <position position="13"/>
    </location>
    <ligand>
        <name>ATP</name>
        <dbReference type="ChEBI" id="CHEBI:30616"/>
    </ligand>
</feature>
<dbReference type="EC" id="2.7.1.30" evidence="9"/>
<feature type="binding site" evidence="9">
    <location>
        <position position="412"/>
    </location>
    <ligand>
        <name>ADP</name>
        <dbReference type="ChEBI" id="CHEBI:456216"/>
    </ligand>
</feature>
<evidence type="ECO:0000256" key="4">
    <source>
        <dbReference type="ARBA" id="ARBA00022741"/>
    </source>
</evidence>
<comment type="function">
    <text evidence="9">Key enzyme in the regulation of glycerol uptake and metabolism. Catalyzes the phosphorylation of glycerol to yield sn-glycerol 3-phosphate.</text>
</comment>
<feature type="binding site" evidence="9">
    <location>
        <position position="308"/>
    </location>
    <ligand>
        <name>ATP</name>
        <dbReference type="ChEBI" id="CHEBI:30616"/>
    </ligand>
</feature>
<name>A0A2K8KLQ7_9GAMM</name>
<dbReference type="NCBIfam" id="NF000756">
    <property type="entry name" value="PRK00047.1"/>
    <property type="match status" value="1"/>
</dbReference>
<comment type="catalytic activity">
    <reaction evidence="8 9">
        <text>glycerol + ATP = sn-glycerol 3-phosphate + ADP + H(+)</text>
        <dbReference type="Rhea" id="RHEA:21644"/>
        <dbReference type="ChEBI" id="CHEBI:15378"/>
        <dbReference type="ChEBI" id="CHEBI:17754"/>
        <dbReference type="ChEBI" id="CHEBI:30616"/>
        <dbReference type="ChEBI" id="CHEBI:57597"/>
        <dbReference type="ChEBI" id="CHEBI:456216"/>
        <dbReference type="EC" id="2.7.1.30"/>
    </reaction>
</comment>
<keyword evidence="7 9" id="KW-0067">ATP-binding</keyword>
<dbReference type="Proteomes" id="UP000229757">
    <property type="component" value="Chromosome"/>
</dbReference>
<dbReference type="FunFam" id="3.30.420.40:FF:000008">
    <property type="entry name" value="Glycerol kinase"/>
    <property type="match status" value="1"/>
</dbReference>
<dbReference type="CDD" id="cd07786">
    <property type="entry name" value="FGGY_EcGK_like"/>
    <property type="match status" value="1"/>
</dbReference>
<feature type="binding site" evidence="9">
    <location>
        <position position="408"/>
    </location>
    <ligand>
        <name>ADP</name>
        <dbReference type="ChEBI" id="CHEBI:456216"/>
    </ligand>
</feature>
<dbReference type="PIRSF" id="PIRSF000538">
    <property type="entry name" value="GlpK"/>
    <property type="match status" value="1"/>
</dbReference>
<feature type="binding site" evidence="9">
    <location>
        <position position="265"/>
    </location>
    <ligand>
        <name>ATP</name>
        <dbReference type="ChEBI" id="CHEBI:30616"/>
    </ligand>
</feature>
<dbReference type="PANTHER" id="PTHR10196">
    <property type="entry name" value="SUGAR KINASE"/>
    <property type="match status" value="1"/>
</dbReference>
<feature type="binding site" evidence="9">
    <location>
        <position position="312"/>
    </location>
    <ligand>
        <name>ATP</name>
        <dbReference type="ChEBI" id="CHEBI:30616"/>
    </ligand>
</feature>
<dbReference type="InterPro" id="IPR018485">
    <property type="entry name" value="FGGY_C"/>
</dbReference>
<dbReference type="HAMAP" id="MF_00186">
    <property type="entry name" value="Glycerol_kin"/>
    <property type="match status" value="1"/>
</dbReference>
<feature type="binding site" evidence="9">
    <location>
        <position position="308"/>
    </location>
    <ligand>
        <name>ADP</name>
        <dbReference type="ChEBI" id="CHEBI:456216"/>
    </ligand>
</feature>
<dbReference type="Gene3D" id="3.30.420.40">
    <property type="match status" value="2"/>
</dbReference>
<feature type="binding site" evidence="9">
    <location>
        <position position="83"/>
    </location>
    <ligand>
        <name>glycerol</name>
        <dbReference type="ChEBI" id="CHEBI:17754"/>
    </ligand>
</feature>
<evidence type="ECO:0000256" key="5">
    <source>
        <dbReference type="ARBA" id="ARBA00022777"/>
    </source>
</evidence>
<keyword evidence="5 9" id="KW-0418">Kinase</keyword>
<feature type="binding site" evidence="9">
    <location>
        <position position="83"/>
    </location>
    <ligand>
        <name>sn-glycerol 3-phosphate</name>
        <dbReference type="ChEBI" id="CHEBI:57597"/>
    </ligand>
</feature>
<dbReference type="InterPro" id="IPR018484">
    <property type="entry name" value="FGGY_N"/>
</dbReference>
<comment type="activity regulation">
    <text evidence="9">Inhibited by fructose 1,6-bisphosphate (FBP).</text>
</comment>
<feature type="binding site" evidence="9">
    <location>
        <position position="265"/>
    </location>
    <ligand>
        <name>ADP</name>
        <dbReference type="ChEBI" id="CHEBI:456216"/>
    </ligand>
</feature>
<protein>
    <recommendedName>
        <fullName evidence="9">Glycerol kinase</fullName>
        <ecNumber evidence="9">2.7.1.30</ecNumber>
    </recommendedName>
    <alternativeName>
        <fullName evidence="9">ATP:glycerol 3-phosphotransferase</fullName>
    </alternativeName>
    <alternativeName>
        <fullName evidence="9">Glycerokinase</fullName>
        <shortName evidence="9">GK</shortName>
    </alternativeName>
</protein>
<proteinExistence type="inferred from homology"/>
<dbReference type="Pfam" id="PF02782">
    <property type="entry name" value="FGGY_C"/>
    <property type="match status" value="1"/>
</dbReference>
<dbReference type="InterPro" id="IPR005999">
    <property type="entry name" value="Glycerol_kin"/>
</dbReference>
<keyword evidence="6 9" id="KW-0319">Glycerol metabolism</keyword>
<feature type="binding site" evidence="9">
    <location>
        <position position="82"/>
    </location>
    <ligand>
        <name>glycerol</name>
        <dbReference type="ChEBI" id="CHEBI:17754"/>
    </ligand>
</feature>
<dbReference type="AlphaFoldDB" id="A0A2K8KLQ7"/>
<dbReference type="PROSITE" id="PS00933">
    <property type="entry name" value="FGGY_KINASES_1"/>
    <property type="match status" value="1"/>
</dbReference>